<protein>
    <submittedName>
        <fullName evidence="1">Uncharacterized protein</fullName>
    </submittedName>
</protein>
<dbReference type="Proteomes" id="UP000821865">
    <property type="component" value="Chromosome 3"/>
</dbReference>
<sequence length="1111" mass="121652">MLISYALKNIVNTLRKDSLPSRAVIARCVPHAAIHNTGHAPTLRPRRGVSGVAVGAQALRPAPVGAARMARVVLPVLLLLLLVRPPPPAVCAVAAAASAASAAGVPVWPVKRAVVIEGDVMLGGLMMVHEREDRLTCGPIMPQGGIQALECMLFTLDWVNRQGYPFSLGAYVLDDCDKDTYGLEQAVDFIKGEPPMSGGVGFAGRRLLLFLECSAGRALAWARFAFVASTPRPHEGAPRPGERRPPPSIDTTRAAARLLGSRVHAGQRAPRGSGPPLRKARIAAFPAAATLITGMALSRQLNVADARQKRQNAAFETIDSPAPILYIRLLRRARVGAIKLAVSQQTVISGVLGAASSVTSIQVANLLRLFKIPQVSFFSTSPELSNKKRFEYFLRTVPSDESQVKAIVGIVTLLKWTYVSILYEESTYGNSAFDVLEKELTDHNVCIATKEKLTKDSGVASERTYDGIIGRLLGKPRARAYALQRFFAGSLTALSLAAGVIIFGSDQEVAGVMRAVRRNNATAHFAWIGSDGWSARELVSHGNEPQVEGTLSVQPTANAVNGFDEYFRGLTPFANYRNPWFIEFWEHFFRCKWNGSLVTPFNQHHQRSCTGEERISDNKAYKLEAQLQFVSNAVLAFAYALRRMHEEICGNITGLCDSMRPVNGTDLLSYLKNVTFQGLSDDHFRFSDSGDGPARYNILHFKQVERGKYRWVPVGKYVDGRLDLQLAELQFRLGSSELPRSVCSDPCPRGSAQKMVDNEQCCWHCVRCSGYTFAAENGVCADCAPGTLPDVHHERCVPVPESHMSPSSLLAVATLHIDTPVVRASGRELCFVLLGGICMCQGTALLLVQRPSTVMCGAQRAALGLCFSVVYSAVLAKAVRIHRIFHAGRRSAQRPGCISPRSQLALCGALVSVQGLVATVWLALNPPRAVHHHPTREDNLLVCLASVNLIGYTLSLIYPFMLVIVCTCYAVLTRKIPEAFNESKYIGFAMYATCVIWLAFLPIYLTTWHHVLLNLTTMAMAVSLSGTVTLICFFFPKLYIIVFHPEKNVRQSMMAKYGTLKNRVESATQSDVDYEMSDKQRSACSLVSTSSRASIATQTDDNNFYDMDVQL</sequence>
<proteinExistence type="predicted"/>
<keyword evidence="2" id="KW-1185">Reference proteome</keyword>
<accession>A0ACB8D1Y7</accession>
<evidence type="ECO:0000313" key="1">
    <source>
        <dbReference type="EMBL" id="KAH7958474.1"/>
    </source>
</evidence>
<evidence type="ECO:0000313" key="2">
    <source>
        <dbReference type="Proteomes" id="UP000821865"/>
    </source>
</evidence>
<dbReference type="EMBL" id="CM023472">
    <property type="protein sequence ID" value="KAH7958474.1"/>
    <property type="molecule type" value="Genomic_DNA"/>
</dbReference>
<reference evidence="1" key="1">
    <citation type="submission" date="2020-05" db="EMBL/GenBank/DDBJ databases">
        <title>Large-scale comparative analyses of tick genomes elucidate their genetic diversity and vector capacities.</title>
        <authorList>
            <person name="Jia N."/>
            <person name="Wang J."/>
            <person name="Shi W."/>
            <person name="Du L."/>
            <person name="Sun Y."/>
            <person name="Zhan W."/>
            <person name="Jiang J."/>
            <person name="Wang Q."/>
            <person name="Zhang B."/>
            <person name="Ji P."/>
            <person name="Sakyi L.B."/>
            <person name="Cui X."/>
            <person name="Yuan T."/>
            <person name="Jiang B."/>
            <person name="Yang W."/>
            <person name="Lam T.T.-Y."/>
            <person name="Chang Q."/>
            <person name="Ding S."/>
            <person name="Wang X."/>
            <person name="Zhu J."/>
            <person name="Ruan X."/>
            <person name="Zhao L."/>
            <person name="Wei J."/>
            <person name="Que T."/>
            <person name="Du C."/>
            <person name="Cheng J."/>
            <person name="Dai P."/>
            <person name="Han X."/>
            <person name="Huang E."/>
            <person name="Gao Y."/>
            <person name="Liu J."/>
            <person name="Shao H."/>
            <person name="Ye R."/>
            <person name="Li L."/>
            <person name="Wei W."/>
            <person name="Wang X."/>
            <person name="Wang C."/>
            <person name="Yang T."/>
            <person name="Huo Q."/>
            <person name="Li W."/>
            <person name="Guo W."/>
            <person name="Chen H."/>
            <person name="Zhou L."/>
            <person name="Ni X."/>
            <person name="Tian J."/>
            <person name="Zhou Y."/>
            <person name="Sheng Y."/>
            <person name="Liu T."/>
            <person name="Pan Y."/>
            <person name="Xia L."/>
            <person name="Li J."/>
            <person name="Zhao F."/>
            <person name="Cao W."/>
        </authorList>
    </citation>
    <scope>NUCLEOTIDE SEQUENCE</scope>
    <source>
        <strain evidence="1">Dsil-2018</strain>
    </source>
</reference>
<organism evidence="1 2">
    <name type="scientific">Dermacentor silvarum</name>
    <name type="common">Tick</name>
    <dbReference type="NCBI Taxonomy" id="543639"/>
    <lineage>
        <taxon>Eukaryota</taxon>
        <taxon>Metazoa</taxon>
        <taxon>Ecdysozoa</taxon>
        <taxon>Arthropoda</taxon>
        <taxon>Chelicerata</taxon>
        <taxon>Arachnida</taxon>
        <taxon>Acari</taxon>
        <taxon>Parasitiformes</taxon>
        <taxon>Ixodida</taxon>
        <taxon>Ixodoidea</taxon>
        <taxon>Ixodidae</taxon>
        <taxon>Rhipicephalinae</taxon>
        <taxon>Dermacentor</taxon>
    </lineage>
</organism>
<gene>
    <name evidence="1" type="ORF">HPB49_001979</name>
</gene>
<comment type="caution">
    <text evidence="1">The sequence shown here is derived from an EMBL/GenBank/DDBJ whole genome shotgun (WGS) entry which is preliminary data.</text>
</comment>
<name>A0ACB8D1Y7_DERSI</name>